<sequence length="229" mass="24738">MMLSMRSGRKAINSRFLTGKCDAAGDSVTLKHIVTSNVAACESDHKKNALTEAYASLVTVMQQKADFSNFATTCSRSKVVIIPIAERKSTEIEATIPAMEETDMVVVGVQHPSLIHGLDGPNLHALILQPHDNLDLHAKSVFLDYDHHNNHPQPLRPIPSPPSRTTAGHFPSLTTLSPSHLNLTSAKPPLELLALKSRIPHSSVAGHNPTASHSVSSHVGRLISLGLHY</sequence>
<dbReference type="Proteomes" id="UP001189624">
    <property type="component" value="Chromosome 10"/>
</dbReference>
<evidence type="ECO:0000313" key="1">
    <source>
        <dbReference type="EMBL" id="CAJ1976431.1"/>
    </source>
</evidence>
<dbReference type="AlphaFoldDB" id="A0AA86W137"/>
<evidence type="ECO:0000313" key="2">
    <source>
        <dbReference type="Proteomes" id="UP001189624"/>
    </source>
</evidence>
<dbReference type="Gramene" id="rna-AYBTSS11_LOCUS28569">
    <property type="protein sequence ID" value="CAJ1976431.1"/>
    <property type="gene ID" value="gene-AYBTSS11_LOCUS28569"/>
</dbReference>
<organism evidence="1 2">
    <name type="scientific">Sphenostylis stenocarpa</name>
    <dbReference type="NCBI Taxonomy" id="92480"/>
    <lineage>
        <taxon>Eukaryota</taxon>
        <taxon>Viridiplantae</taxon>
        <taxon>Streptophyta</taxon>
        <taxon>Embryophyta</taxon>
        <taxon>Tracheophyta</taxon>
        <taxon>Spermatophyta</taxon>
        <taxon>Magnoliopsida</taxon>
        <taxon>eudicotyledons</taxon>
        <taxon>Gunneridae</taxon>
        <taxon>Pentapetalae</taxon>
        <taxon>rosids</taxon>
        <taxon>fabids</taxon>
        <taxon>Fabales</taxon>
        <taxon>Fabaceae</taxon>
        <taxon>Papilionoideae</taxon>
        <taxon>50 kb inversion clade</taxon>
        <taxon>NPAAA clade</taxon>
        <taxon>indigoferoid/millettioid clade</taxon>
        <taxon>Phaseoleae</taxon>
        <taxon>Sphenostylis</taxon>
    </lineage>
</organism>
<protein>
    <submittedName>
        <fullName evidence="1">Uncharacterized protein</fullName>
    </submittedName>
</protein>
<accession>A0AA86W137</accession>
<keyword evidence="2" id="KW-1185">Reference proteome</keyword>
<name>A0AA86W137_9FABA</name>
<reference evidence="1" key="1">
    <citation type="submission" date="2023-10" db="EMBL/GenBank/DDBJ databases">
        <authorList>
            <person name="Domelevo Entfellner J.-B."/>
        </authorList>
    </citation>
    <scope>NUCLEOTIDE SEQUENCE</scope>
</reference>
<gene>
    <name evidence="1" type="ORF">AYBTSS11_LOCUS28569</name>
</gene>
<dbReference type="EMBL" id="OY731407">
    <property type="protein sequence ID" value="CAJ1976431.1"/>
    <property type="molecule type" value="Genomic_DNA"/>
</dbReference>
<proteinExistence type="predicted"/>